<feature type="transmembrane region" description="Helical" evidence="5">
    <location>
        <begin position="415"/>
        <end position="438"/>
    </location>
</feature>
<dbReference type="Proteomes" id="UP000199017">
    <property type="component" value="Unassembled WGS sequence"/>
</dbReference>
<accession>A0A1G8ICB9</accession>
<evidence type="ECO:0000313" key="7">
    <source>
        <dbReference type="Proteomes" id="UP000199017"/>
    </source>
</evidence>
<proteinExistence type="inferred from homology"/>
<dbReference type="InterPro" id="IPR050768">
    <property type="entry name" value="UPF0353/GerABKA_families"/>
</dbReference>
<sequence>MRRINQIKRSPKSARSYLNRNKWSNTLFQSTLQTLENCADLKQYSLINKDLQFLYFEHLIDEDALEREILARLELVSKDQILTYLQNAQFEHIETSENLVEKIMEGYVAVFYRNGRAWVTDMYGPEVRSIRPSETETTIVGNHDAFIESLYTNLSLVRRRLKTPKLKVLLFEVGEISRSEIALLYIDGLVDEDLLQTLVDKIKDVEIDIVIDSPMFVQLIDDHPYSFFPQYLSTERPDIVISNLSQGKIAGFVENSPVSFLSPTNFFDFFHSPDDMSQRWLVGSATRLMRFLAFFITLTFTAFYVAVTTFHYEMIPESLLISLAESRNRVPFSPLIEALMMEVTIELLREAGARLPTKIGQTIGIVGGIVIGQAAVQAGLVSNTLIIAVAISAIASFVMPSYMLSAALRVARFGFILLAGVLGNFGLVLGITLLLIHLSTLSNISTPYFNPLVPLHPKDLASAVLRLPYWQYSERTTQALTRNKRNNKTSGRRYV</sequence>
<feature type="transmembrane region" description="Helical" evidence="5">
    <location>
        <begin position="288"/>
        <end position="310"/>
    </location>
</feature>
<gene>
    <name evidence="6" type="ORF">SAMN05216352_105132</name>
</gene>
<evidence type="ECO:0000256" key="1">
    <source>
        <dbReference type="ARBA" id="ARBA00004141"/>
    </source>
</evidence>
<reference evidence="6 7" key="1">
    <citation type="submission" date="2016-10" db="EMBL/GenBank/DDBJ databases">
        <authorList>
            <person name="de Groot N.N."/>
        </authorList>
    </citation>
    <scope>NUCLEOTIDE SEQUENCE [LARGE SCALE GENOMIC DNA]</scope>
    <source>
        <strain evidence="7">P4B,CCM 7963,CECT 7998,DSM 25260,IBRC-M 10614,KCTC 13821</strain>
    </source>
</reference>
<dbReference type="PIRSF" id="PIRSF005690">
    <property type="entry name" value="GerBA"/>
    <property type="match status" value="1"/>
</dbReference>
<dbReference type="GO" id="GO:0009847">
    <property type="term" value="P:spore germination"/>
    <property type="evidence" value="ECO:0007669"/>
    <property type="project" value="UniProtKB-UniRule"/>
</dbReference>
<dbReference type="PANTHER" id="PTHR22550:SF5">
    <property type="entry name" value="LEUCINE ZIPPER PROTEIN 4"/>
    <property type="match status" value="1"/>
</dbReference>
<keyword evidence="3 4" id="KW-0472">Membrane</keyword>
<evidence type="ECO:0000256" key="2">
    <source>
        <dbReference type="ARBA" id="ARBA00005278"/>
    </source>
</evidence>
<comment type="subcellular location">
    <subcellularLocation>
        <location evidence="4">Cell membrane</location>
    </subcellularLocation>
    <subcellularLocation>
        <location evidence="1">Membrane</location>
        <topology evidence="1">Multi-pass membrane protein</topology>
    </subcellularLocation>
</comment>
<comment type="similarity">
    <text evidence="2 4">Belongs to the GerABKA family.</text>
</comment>
<dbReference type="GO" id="GO:0005886">
    <property type="term" value="C:plasma membrane"/>
    <property type="evidence" value="ECO:0007669"/>
    <property type="project" value="UniProtKB-SubCell"/>
</dbReference>
<dbReference type="AlphaFoldDB" id="A0A1G8ICB9"/>
<evidence type="ECO:0000256" key="5">
    <source>
        <dbReference type="SAM" id="Phobius"/>
    </source>
</evidence>
<organism evidence="6 7">
    <name type="scientific">Alteribacillus bidgolensis</name>
    <dbReference type="NCBI Taxonomy" id="930129"/>
    <lineage>
        <taxon>Bacteria</taxon>
        <taxon>Bacillati</taxon>
        <taxon>Bacillota</taxon>
        <taxon>Bacilli</taxon>
        <taxon>Bacillales</taxon>
        <taxon>Bacillaceae</taxon>
        <taxon>Alteribacillus</taxon>
    </lineage>
</organism>
<dbReference type="RefSeq" id="WP_245917916.1">
    <property type="nucleotide sequence ID" value="NZ_FNDU01000005.1"/>
</dbReference>
<evidence type="ECO:0000256" key="4">
    <source>
        <dbReference type="PIRNR" id="PIRNR005690"/>
    </source>
</evidence>
<name>A0A1G8ICB9_9BACI</name>
<dbReference type="InterPro" id="IPR004995">
    <property type="entry name" value="Spore_Ger"/>
</dbReference>
<dbReference type="Pfam" id="PF03323">
    <property type="entry name" value="GerA"/>
    <property type="match status" value="1"/>
</dbReference>
<feature type="transmembrane region" description="Helical" evidence="5">
    <location>
        <begin position="386"/>
        <end position="408"/>
    </location>
</feature>
<protein>
    <submittedName>
        <fullName evidence="6">GerA spore germination protein</fullName>
    </submittedName>
</protein>
<dbReference type="PANTHER" id="PTHR22550">
    <property type="entry name" value="SPORE GERMINATION PROTEIN"/>
    <property type="match status" value="1"/>
</dbReference>
<dbReference type="STRING" id="930129.SAMN05216352_105132"/>
<dbReference type="EMBL" id="FNDU01000005">
    <property type="protein sequence ID" value="SDI16523.1"/>
    <property type="molecule type" value="Genomic_DNA"/>
</dbReference>
<keyword evidence="5" id="KW-0812">Transmembrane</keyword>
<keyword evidence="5" id="KW-1133">Transmembrane helix</keyword>
<evidence type="ECO:0000256" key="3">
    <source>
        <dbReference type="ARBA" id="ARBA00023136"/>
    </source>
</evidence>
<evidence type="ECO:0000313" key="6">
    <source>
        <dbReference type="EMBL" id="SDI16523.1"/>
    </source>
</evidence>
<keyword evidence="7" id="KW-1185">Reference proteome</keyword>